<dbReference type="EC" id="3.1.1.61" evidence="5"/>
<dbReference type="NCBIfam" id="NF001965">
    <property type="entry name" value="PRK00742.1"/>
    <property type="match status" value="1"/>
</dbReference>
<dbReference type="InterPro" id="IPR011006">
    <property type="entry name" value="CheY-like_superfamily"/>
</dbReference>
<dbReference type="Pfam" id="PF01339">
    <property type="entry name" value="CheB_methylest"/>
    <property type="match status" value="1"/>
</dbReference>
<dbReference type="InterPro" id="IPR000673">
    <property type="entry name" value="Sig_transdc_resp-reg_Me-estase"/>
</dbReference>
<dbReference type="GO" id="GO:0005737">
    <property type="term" value="C:cytoplasm"/>
    <property type="evidence" value="ECO:0007669"/>
    <property type="project" value="UniProtKB-SubCell"/>
</dbReference>
<sequence length="380" mass="39284">MSDAEQTPIETPPAARRGPPVRVMLVEDSLVVRELLRHIVGRDPRLEVVAAVASGEEALAVLPNTRPDVISMDIRLPGIDGLETTRRIMAEQPTPIVVIADSVEDSSLRISMNALRAGALSVVEKPVATTHAGYDAVSSEICTQLRIMAEVPVIRRRPIGSEWAGRRGAPLSPSDLAAPPVASNAASVLAIAASTGGPPALARVIGGLPDGFPLPVLVVQHMGPAFMEGFASWLNGVVALPVRLAADGERAEAGHVYVAPGDRHLEWAPGGHLRLLDAAPVGGQRPAATVLFSSVARHAGARGIGVLLTGMGEDGATGLLAMRQAGAQTVAEHESTAVVFGMPAAAIRLSGASAILPLDQVAPHLVRLALPGLAAKDPFA</sequence>
<feature type="active site" evidence="5 6">
    <location>
        <position position="221"/>
    </location>
</feature>
<dbReference type="EC" id="3.5.1.44" evidence="5"/>
<comment type="catalytic activity">
    <reaction evidence="4 5">
        <text>[protein]-L-glutamate 5-O-methyl ester + H2O = L-glutamyl-[protein] + methanol + H(+)</text>
        <dbReference type="Rhea" id="RHEA:23236"/>
        <dbReference type="Rhea" id="RHEA-COMP:10208"/>
        <dbReference type="Rhea" id="RHEA-COMP:10311"/>
        <dbReference type="ChEBI" id="CHEBI:15377"/>
        <dbReference type="ChEBI" id="CHEBI:15378"/>
        <dbReference type="ChEBI" id="CHEBI:17790"/>
        <dbReference type="ChEBI" id="CHEBI:29973"/>
        <dbReference type="ChEBI" id="CHEBI:82795"/>
        <dbReference type="EC" id="3.1.1.61"/>
    </reaction>
</comment>
<dbReference type="Gene3D" id="3.40.50.180">
    <property type="entry name" value="Methylesterase CheB, C-terminal domain"/>
    <property type="match status" value="1"/>
</dbReference>
<dbReference type="CDD" id="cd16432">
    <property type="entry name" value="CheB_Rec"/>
    <property type="match status" value="1"/>
</dbReference>
<dbReference type="SUPFAM" id="SSF52172">
    <property type="entry name" value="CheY-like"/>
    <property type="match status" value="1"/>
</dbReference>
<keyword evidence="3 5" id="KW-0378">Hydrolase</keyword>
<feature type="domain" description="Response regulatory" evidence="8">
    <location>
        <begin position="22"/>
        <end position="140"/>
    </location>
</feature>
<comment type="catalytic activity">
    <reaction evidence="5">
        <text>L-glutaminyl-[protein] + H2O = L-glutamyl-[protein] + NH4(+)</text>
        <dbReference type="Rhea" id="RHEA:16441"/>
        <dbReference type="Rhea" id="RHEA-COMP:10207"/>
        <dbReference type="Rhea" id="RHEA-COMP:10208"/>
        <dbReference type="ChEBI" id="CHEBI:15377"/>
        <dbReference type="ChEBI" id="CHEBI:28938"/>
        <dbReference type="ChEBI" id="CHEBI:29973"/>
        <dbReference type="ChEBI" id="CHEBI:30011"/>
        <dbReference type="EC" id="3.5.1.44"/>
    </reaction>
</comment>
<evidence type="ECO:0000256" key="7">
    <source>
        <dbReference type="PROSITE-ProRule" id="PRU00169"/>
    </source>
</evidence>
<evidence type="ECO:0000256" key="6">
    <source>
        <dbReference type="PROSITE-ProRule" id="PRU00050"/>
    </source>
</evidence>
<dbReference type="Pfam" id="PF00072">
    <property type="entry name" value="Response_reg"/>
    <property type="match status" value="1"/>
</dbReference>
<feature type="active site" evidence="5 6">
    <location>
        <position position="194"/>
    </location>
</feature>
<dbReference type="InterPro" id="IPR001789">
    <property type="entry name" value="Sig_transdc_resp-reg_receiver"/>
</dbReference>
<dbReference type="SMART" id="SM00448">
    <property type="entry name" value="REC"/>
    <property type="match status" value="1"/>
</dbReference>
<evidence type="ECO:0000259" key="9">
    <source>
        <dbReference type="PROSITE" id="PS50122"/>
    </source>
</evidence>
<dbReference type="GO" id="GO:0006935">
    <property type="term" value="P:chemotaxis"/>
    <property type="evidence" value="ECO:0007669"/>
    <property type="project" value="UniProtKB-UniRule"/>
</dbReference>
<keyword evidence="10" id="KW-0614">Plasmid</keyword>
<evidence type="ECO:0000259" key="8">
    <source>
        <dbReference type="PROSITE" id="PS50110"/>
    </source>
</evidence>
<dbReference type="PROSITE" id="PS50110">
    <property type="entry name" value="RESPONSE_REGULATORY"/>
    <property type="match status" value="1"/>
</dbReference>
<keyword evidence="2 5" id="KW-0145">Chemotaxis</keyword>
<organism evidence="10">
    <name type="scientific">Methylobacterium bullatum</name>
    <dbReference type="NCBI Taxonomy" id="570505"/>
    <lineage>
        <taxon>Bacteria</taxon>
        <taxon>Pseudomonadati</taxon>
        <taxon>Pseudomonadota</taxon>
        <taxon>Alphaproteobacteria</taxon>
        <taxon>Hyphomicrobiales</taxon>
        <taxon>Methylobacteriaceae</taxon>
        <taxon>Methylobacterium</taxon>
    </lineage>
</organism>
<dbReference type="AlphaFoldDB" id="A0A679JHY1"/>
<evidence type="ECO:0000256" key="3">
    <source>
        <dbReference type="ARBA" id="ARBA00022801"/>
    </source>
</evidence>
<evidence type="ECO:0000256" key="1">
    <source>
        <dbReference type="ARBA" id="ARBA00022490"/>
    </source>
</evidence>
<evidence type="ECO:0000256" key="5">
    <source>
        <dbReference type="HAMAP-Rule" id="MF_00099"/>
    </source>
</evidence>
<dbReference type="CDD" id="cd17541">
    <property type="entry name" value="REC_CheB-like"/>
    <property type="match status" value="1"/>
</dbReference>
<evidence type="ECO:0000256" key="2">
    <source>
        <dbReference type="ARBA" id="ARBA00022500"/>
    </source>
</evidence>
<dbReference type="Gene3D" id="3.40.50.2300">
    <property type="match status" value="1"/>
</dbReference>
<proteinExistence type="inferred from homology"/>
<comment type="subcellular location">
    <subcellularLocation>
        <location evidence="5">Cytoplasm</location>
    </subcellularLocation>
</comment>
<dbReference type="PIRSF" id="PIRSF000876">
    <property type="entry name" value="RR_chemtxs_CheB"/>
    <property type="match status" value="1"/>
</dbReference>
<gene>
    <name evidence="10" type="primary">cheB_1</name>
    <name evidence="5" type="synonym">cheB</name>
    <name evidence="10" type="ORF">MBLL_01591</name>
</gene>
<dbReference type="InterPro" id="IPR008248">
    <property type="entry name" value="CheB-like"/>
</dbReference>
<dbReference type="PROSITE" id="PS50122">
    <property type="entry name" value="CHEB"/>
    <property type="match status" value="1"/>
</dbReference>
<dbReference type="GO" id="GO:0050568">
    <property type="term" value="F:protein-glutamine glutaminase activity"/>
    <property type="evidence" value="ECO:0007669"/>
    <property type="project" value="UniProtKB-UniRule"/>
</dbReference>
<reference evidence="10" key="1">
    <citation type="submission" date="2019-12" db="EMBL/GenBank/DDBJ databases">
        <authorList>
            <person name="Cremers G."/>
        </authorList>
    </citation>
    <scope>NUCLEOTIDE SEQUENCE</scope>
    <source>
        <strain evidence="10">Mbul2</strain>
        <plasmid evidence="10">1</plasmid>
    </source>
</reference>
<geneLocation type="plasmid" evidence="10">
    <name>1</name>
</geneLocation>
<dbReference type="GO" id="GO:0008984">
    <property type="term" value="F:protein-glutamate methylesterase activity"/>
    <property type="evidence" value="ECO:0007669"/>
    <property type="project" value="UniProtKB-UniRule"/>
</dbReference>
<dbReference type="EMBL" id="LR743510">
    <property type="protein sequence ID" value="CAA2139376.1"/>
    <property type="molecule type" value="Genomic_DNA"/>
</dbReference>
<feature type="active site" evidence="5 6">
    <location>
        <position position="314"/>
    </location>
</feature>
<dbReference type="InterPro" id="IPR035909">
    <property type="entry name" value="CheB_C"/>
</dbReference>
<comment type="domain">
    <text evidence="5">Contains a C-terminal catalytic domain, and an N-terminal region which modulates catalytic activity.</text>
</comment>
<keyword evidence="1 5" id="KW-0963">Cytoplasm</keyword>
<dbReference type="GO" id="GO:0000156">
    <property type="term" value="F:phosphorelay response regulator activity"/>
    <property type="evidence" value="ECO:0007669"/>
    <property type="project" value="InterPro"/>
</dbReference>
<name>A0A679JHY1_9HYPH</name>
<feature type="modified residue" description="4-aspartylphosphate" evidence="5 7">
    <location>
        <position position="73"/>
    </location>
</feature>
<comment type="function">
    <text evidence="5">Involved in chemotaxis. Part of a chemotaxis signal transduction system that modulates chemotaxis in response to various stimuli. Catalyzes the demethylation of specific methylglutamate residues introduced into the chemoreceptors (methyl-accepting chemotaxis proteins or MCP) by CheR. Also mediates the irreversible deamidation of specific glutamine residues to glutamic acid.</text>
</comment>
<dbReference type="PANTHER" id="PTHR42872">
    <property type="entry name" value="PROTEIN-GLUTAMATE METHYLESTERASE/PROTEIN-GLUTAMINE GLUTAMINASE"/>
    <property type="match status" value="1"/>
</dbReference>
<keyword evidence="5 7" id="KW-0597">Phosphoprotein</keyword>
<comment type="PTM">
    <text evidence="5">Phosphorylated by CheA. Phosphorylation of the N-terminal regulatory domain activates the methylesterase activity.</text>
</comment>
<comment type="similarity">
    <text evidence="5">Belongs to the CheB family.</text>
</comment>
<feature type="domain" description="CheB-type methylesterase" evidence="9">
    <location>
        <begin position="180"/>
        <end position="366"/>
    </location>
</feature>
<dbReference type="SUPFAM" id="SSF52738">
    <property type="entry name" value="Methylesterase CheB, C-terminal domain"/>
    <property type="match status" value="1"/>
</dbReference>
<dbReference type="PANTHER" id="PTHR42872:SF6">
    <property type="entry name" value="PROTEIN-GLUTAMATE METHYLESTERASE_PROTEIN-GLUTAMINE GLUTAMINASE"/>
    <property type="match status" value="1"/>
</dbReference>
<accession>A0A679JHY1</accession>
<evidence type="ECO:0000256" key="4">
    <source>
        <dbReference type="ARBA" id="ARBA00048267"/>
    </source>
</evidence>
<evidence type="ECO:0000313" key="10">
    <source>
        <dbReference type="EMBL" id="CAA2139376.1"/>
    </source>
</evidence>
<protein>
    <recommendedName>
        <fullName evidence="5">Protein-glutamate methylesterase/protein-glutamine glutaminase</fullName>
        <ecNumber evidence="5">3.1.1.61</ecNumber>
        <ecNumber evidence="5">3.5.1.44</ecNumber>
    </recommendedName>
</protein>
<dbReference type="HAMAP" id="MF_00099">
    <property type="entry name" value="CheB_chemtxs"/>
    <property type="match status" value="1"/>
</dbReference>